<proteinExistence type="predicted"/>
<sequence>MWMTSSKMHAYFRMKSQSVSSAELIELYNQTENESSYIKNISTDVFDLNVPSTSTHSLNVAVPTSDILFSKTFYPIMPTINRLSPDWNVTVLNSETIIKQEETDVNRKTSKYCSSC</sequence>
<organism evidence="1">
    <name type="scientific">Clastoptera arizonana</name>
    <name type="common">Arizona spittle bug</name>
    <dbReference type="NCBI Taxonomy" id="38151"/>
    <lineage>
        <taxon>Eukaryota</taxon>
        <taxon>Metazoa</taxon>
        <taxon>Ecdysozoa</taxon>
        <taxon>Arthropoda</taxon>
        <taxon>Hexapoda</taxon>
        <taxon>Insecta</taxon>
        <taxon>Pterygota</taxon>
        <taxon>Neoptera</taxon>
        <taxon>Paraneoptera</taxon>
        <taxon>Hemiptera</taxon>
        <taxon>Auchenorrhyncha</taxon>
        <taxon>Cercopoidea</taxon>
        <taxon>Clastopteridae</taxon>
        <taxon>Clastoptera</taxon>
    </lineage>
</organism>
<dbReference type="EMBL" id="GEDC01007116">
    <property type="protein sequence ID" value="JAS30182.1"/>
    <property type="molecule type" value="Transcribed_RNA"/>
</dbReference>
<reference evidence="1" key="1">
    <citation type="submission" date="2015-12" db="EMBL/GenBank/DDBJ databases">
        <title>De novo transcriptome assembly of four potential Pierce s Disease insect vectors from Arizona vineyards.</title>
        <authorList>
            <person name="Tassone E.E."/>
        </authorList>
    </citation>
    <scope>NUCLEOTIDE SEQUENCE</scope>
</reference>
<protein>
    <submittedName>
        <fullName evidence="1">Uncharacterized protein</fullName>
    </submittedName>
</protein>
<name>A0A1B6DWX7_9HEMI</name>
<dbReference type="AlphaFoldDB" id="A0A1B6DWX7"/>
<accession>A0A1B6DWX7</accession>
<gene>
    <name evidence="1" type="ORF">g.700</name>
</gene>
<evidence type="ECO:0000313" key="1">
    <source>
        <dbReference type="EMBL" id="JAS30182.1"/>
    </source>
</evidence>